<dbReference type="InterPro" id="IPR015943">
    <property type="entry name" value="WD40/YVTN_repeat-like_dom_sf"/>
</dbReference>
<evidence type="ECO:0000313" key="4">
    <source>
        <dbReference type="EMBL" id="SNR98306.1"/>
    </source>
</evidence>
<evidence type="ECO:0000259" key="3">
    <source>
        <dbReference type="Pfam" id="PF18962"/>
    </source>
</evidence>
<dbReference type="Gene3D" id="2.130.10.10">
    <property type="entry name" value="YVTN repeat-like/Quinoprotein amine dehydrogenase"/>
    <property type="match status" value="3"/>
</dbReference>
<reference evidence="4 5" key="1">
    <citation type="submission" date="2017-06" db="EMBL/GenBank/DDBJ databases">
        <authorList>
            <person name="Kim H.J."/>
            <person name="Triplett B.A."/>
        </authorList>
    </citation>
    <scope>NUCLEOTIDE SEQUENCE [LARGE SCALE GENOMIC DNA]</scope>
    <source>
        <strain evidence="4 5">DSM 25597</strain>
    </source>
</reference>
<proteinExistence type="predicted"/>
<evidence type="ECO:0000256" key="2">
    <source>
        <dbReference type="SAM" id="MobiDB-lite"/>
    </source>
</evidence>
<dbReference type="SUPFAM" id="SSF110296">
    <property type="entry name" value="Oligoxyloglucan reducing end-specific cellobiohydrolase"/>
    <property type="match status" value="1"/>
</dbReference>
<dbReference type="Proteomes" id="UP000198379">
    <property type="component" value="Unassembled WGS sequence"/>
</dbReference>
<dbReference type="SUPFAM" id="SSF82171">
    <property type="entry name" value="DPP6 N-terminal domain-like"/>
    <property type="match status" value="1"/>
</dbReference>
<sequence length="1424" mass="152093">MNKKILTISVILLGIFCFLFFYDGETESRPEVNKKTQEEALTSLEEKKKEKKSLEEKRRTIEQRAQFEFDMQKNPATGLIPREEKALELEAAMREKSNSLSGSSDSRAFTIPYESRGPSNLGGRTRALAVDLSDNTGNTMLAGGVSSGMFRTTDGGASWTKVSANDEIHNVTAIAQDPRVGFQNIWYYGTGEVFGNSASLGDAFYLGQGIWRSTDSGQTWTQIPGTDSTFEVFDSNFDIINSLAVHPTTGDLFVAAIQGIFRYDGTNFNLEVNASSAQETDVKITSTGRVFASVGGINSAQNGVYTSPTGTGSYTRIAQNGSPTGWASTGRVVLGIAPSDTDVVYALYNNGQTTSLPPIQIEADLWRYDLGTDTWTDFSGKLPDEPGGDLGGNDPFSIQQGYDLEVSVKPDDADFVVIGGTNAYRISDIVTGSTFERIGGYISNTSFASYGSGDAAANDGDTHHPDIHDLVFSPFNANTLLSGTDGGVHTTDATSGTVRWTTLNNNYQTYQYYHVGMDPLAGTDFVIGGAQDNGTSLGGAAALTGVGSSTEHLDFFGGDGVSAAIGRTGNGALNLNDIQLYFGAQGGDMFTFRNSGAFFANVRPTGTTSSIFVTYFYLDPDTNTLYYADGTTIYRALNAATVTSTVSSASWVDIGSLSTSQNIRSMASTRGTYTTSSFTLIGGQNGGVFKHVNPRNTDLNTAVNITPSGASTAANSVVSGVAIHPTNPDIGMVVYSNYGINNIYITSNLTAANPTWTLAERNLSVHSIRSAAITDADGETRYFVGTARGLYSSTNPATTDWTLESPDQVALAIVSSLVYRPDDGVMLIGTHGNGMYQVNLDSCPTTTTYTTAGGWDNGAPTASVRAIIADDYDTADMGLGDITACTLTINAGATLTVEDGNFVSVLNDVTVNGTLDISNEGSLVQVNEAAETFNNGTITVEKITPVIDDRNYVAMSSPVTAEARDRVYGNSRAVFSIIPSNFVPFDIDLMAFPEFAGAENFLDDDNDYLLPVTGSTALPAAGIGQLVFPQPAPNVGDGSYTLTYTQDAMNPGTLNSGTITVPINYNGPATVNNYNLLGNPYASAIDVTAFINANDAVSAVYYWDHITNPNSTLPGPGTSNFSMNDISIRNAMMGTAAVNMGGPIAPGQFMSSAQGFGIKALQSEAASNTPVVFTNSMRVTGNNDGFRSNESISNTDKLWLNLTTSAYENATSQIGIGFTEDATAGYDDGYDTQRLGTFISLFTNLEGEYLAIQGREAFNTQMELSVGFSTTVDTEETYTISIDHLEGVGLENAPVYIIDNTLNTITNLKDAPYTFTASKGIQPDRFIVVFEEREVLSTEEVVIESNEISIFPNPASSEITLGYTGNKQLESATIINVNGQIVKQLDLTNFNQSQQISINDLSKGVYFMQIVSEDQTIVKKLIVR</sequence>
<keyword evidence="5" id="KW-1185">Reference proteome</keyword>
<dbReference type="Pfam" id="PF18962">
    <property type="entry name" value="Por_Secre_tail"/>
    <property type="match status" value="1"/>
</dbReference>
<name>A0A239ARG8_9FLAO</name>
<dbReference type="NCBIfam" id="TIGR04183">
    <property type="entry name" value="Por_Secre_tail"/>
    <property type="match status" value="1"/>
</dbReference>
<dbReference type="InterPro" id="IPR026444">
    <property type="entry name" value="Secre_tail"/>
</dbReference>
<feature type="region of interest" description="Disordered" evidence="2">
    <location>
        <begin position="29"/>
        <end position="57"/>
    </location>
</feature>
<gene>
    <name evidence="4" type="ORF">SAMN06265376_10593</name>
</gene>
<keyword evidence="1" id="KW-0732">Signal</keyword>
<organism evidence="4 5">
    <name type="scientific">Dokdonia pacifica</name>
    <dbReference type="NCBI Taxonomy" id="1627892"/>
    <lineage>
        <taxon>Bacteria</taxon>
        <taxon>Pseudomonadati</taxon>
        <taxon>Bacteroidota</taxon>
        <taxon>Flavobacteriia</taxon>
        <taxon>Flavobacteriales</taxon>
        <taxon>Flavobacteriaceae</taxon>
        <taxon>Dokdonia</taxon>
    </lineage>
</organism>
<dbReference type="RefSeq" id="WP_089372351.1">
    <property type="nucleotide sequence ID" value="NZ_BMEP01000006.1"/>
</dbReference>
<dbReference type="EMBL" id="FZNY01000005">
    <property type="protein sequence ID" value="SNR98306.1"/>
    <property type="molecule type" value="Genomic_DNA"/>
</dbReference>
<evidence type="ECO:0000256" key="1">
    <source>
        <dbReference type="ARBA" id="ARBA00022729"/>
    </source>
</evidence>
<accession>A0A239ARG8</accession>
<dbReference type="OrthoDB" id="1652165at2"/>
<evidence type="ECO:0000313" key="5">
    <source>
        <dbReference type="Proteomes" id="UP000198379"/>
    </source>
</evidence>
<feature type="domain" description="Secretion system C-terminal sorting" evidence="3">
    <location>
        <begin position="1350"/>
        <end position="1423"/>
    </location>
</feature>
<protein>
    <submittedName>
        <fullName evidence="4">Por secretion system C-terminal sorting domain-containing protein</fullName>
    </submittedName>
</protein>